<feature type="transmembrane region" description="Helical" evidence="1">
    <location>
        <begin position="218"/>
        <end position="240"/>
    </location>
</feature>
<organism evidence="4 5">
    <name type="scientific">Tannerella sp. oral taxon BU063 isolate Cell 6/7/9</name>
    <dbReference type="NCBI Taxonomy" id="1411021"/>
    <lineage>
        <taxon>Bacteria</taxon>
        <taxon>Pseudomonadati</taxon>
        <taxon>Bacteroidota</taxon>
        <taxon>Bacteroidia</taxon>
        <taxon>Bacteroidales</taxon>
        <taxon>Tannerellaceae</taxon>
        <taxon>Tannerella</taxon>
    </lineage>
</organism>
<dbReference type="SMART" id="SM00014">
    <property type="entry name" value="acidPPc"/>
    <property type="match status" value="1"/>
</dbReference>
<keyword evidence="1" id="KW-1133">Transmembrane helix</keyword>
<feature type="chain" id="PRO_5004814255" description="Phosphatidic acid phosphatase type 2/haloperoxidase domain-containing protein" evidence="2">
    <location>
        <begin position="24"/>
        <end position="477"/>
    </location>
</feature>
<dbReference type="InterPro" id="IPR036938">
    <property type="entry name" value="PAP2/HPO_sf"/>
</dbReference>
<dbReference type="SUPFAM" id="SSF48317">
    <property type="entry name" value="Acid phosphatase/Vanadium-dependent haloperoxidase"/>
    <property type="match status" value="1"/>
</dbReference>
<protein>
    <recommendedName>
        <fullName evidence="3">Phosphatidic acid phosphatase type 2/haloperoxidase domain-containing protein</fullName>
    </recommendedName>
</protein>
<gene>
    <name evidence="4" type="ORF">T231_04945</name>
</gene>
<reference evidence="4 5" key="1">
    <citation type="submission" date="2013-11" db="EMBL/GenBank/DDBJ databases">
        <title>Single cell genomics of uncultured Tannerella BU063 (oral taxon 286).</title>
        <authorList>
            <person name="Beall C.J."/>
            <person name="Campbell A.G."/>
            <person name="Griffen A.L."/>
            <person name="Podar M."/>
            <person name="Leys E.J."/>
        </authorList>
    </citation>
    <scope>NUCLEOTIDE SEQUENCE [LARGE SCALE GENOMIC DNA]</scope>
    <source>
        <strain evidence="4">Cell 6/7/9</strain>
    </source>
</reference>
<dbReference type="PANTHER" id="PTHR14969:SF13">
    <property type="entry name" value="AT30094P"/>
    <property type="match status" value="1"/>
</dbReference>
<keyword evidence="5" id="KW-1185">Reference proteome</keyword>
<keyword evidence="1" id="KW-0812">Transmembrane</keyword>
<dbReference type="InterPro" id="IPR000326">
    <property type="entry name" value="PAP2/HPO"/>
</dbReference>
<dbReference type="Pfam" id="PF01569">
    <property type="entry name" value="PAP2"/>
    <property type="match status" value="1"/>
</dbReference>
<dbReference type="Gene3D" id="1.20.144.10">
    <property type="entry name" value="Phosphatidic acid phosphatase type 2/haloperoxidase"/>
    <property type="match status" value="1"/>
</dbReference>
<dbReference type="PANTHER" id="PTHR14969">
    <property type="entry name" value="SPHINGOSINE-1-PHOSPHATE PHOSPHOHYDROLASE"/>
    <property type="match status" value="1"/>
</dbReference>
<evidence type="ECO:0000256" key="2">
    <source>
        <dbReference type="SAM" id="SignalP"/>
    </source>
</evidence>
<keyword evidence="1" id="KW-0472">Membrane</keyword>
<evidence type="ECO:0000256" key="1">
    <source>
        <dbReference type="SAM" id="Phobius"/>
    </source>
</evidence>
<evidence type="ECO:0000313" key="4">
    <source>
        <dbReference type="EMBL" id="ETK10426.1"/>
    </source>
</evidence>
<feature type="transmembrane region" description="Helical" evidence="1">
    <location>
        <begin position="67"/>
        <end position="85"/>
    </location>
</feature>
<dbReference type="CDD" id="cd03394">
    <property type="entry name" value="PAP2_like_5"/>
    <property type="match status" value="1"/>
</dbReference>
<proteinExistence type="predicted"/>
<dbReference type="EMBL" id="AYYD01000744">
    <property type="protein sequence ID" value="ETK10426.1"/>
    <property type="molecule type" value="Genomic_DNA"/>
</dbReference>
<feature type="domain" description="Phosphatidic acid phosphatase type 2/haloperoxidase" evidence="3">
    <location>
        <begin position="136"/>
        <end position="237"/>
    </location>
</feature>
<dbReference type="PATRIC" id="fig|1411021.3.peg.460"/>
<sequence length="477" mass="52740">MKRQPIHSAIILLLILFFAPRTAAQYAHYPPAAPDTVTVGGYGMRRMPDSAAFDHRRRMHTIFDHDAMRIGFAPAVFFTASALTWSKREHIRHIRNRYAPGFRNSFDDYLQYAPAVATYGLKLAGVRGRNKWPRTLLSHAASLAITTAVVNSIKYTACVERPDATARNSFPSGHTATAFTNATFLHKEYGEVNPIYSVSGYAGATFVALGRSLNNRHWVSDILAGAGIGILSTQLGYFFIDKFYHNHGDNLSLFSRFESSGRPSFLSVRVGSAVAMHDLLAYPGTDANASTRPGLEAGFEGAWFTSQHWGVGGECAFVTFAVDPSERMAVDAARPERGHMRLQAQSVGTMNMSVGPYFAVEPGECWVLMAKANVGLALAAKGTVTAEPAHDTKDLQRELSLYTYEPQTAWMGGVGASMTYKFRDELGVTFYTDYHYARPSVRITYTDPDRPEEQIRSVSQVRTFDYLSAGLRLTAFF</sequence>
<name>W2CV85_9BACT</name>
<comment type="caution">
    <text evidence="4">The sequence shown here is derived from an EMBL/GenBank/DDBJ whole genome shotgun (WGS) entry which is preliminary data.</text>
</comment>
<accession>W2CV85</accession>
<feature type="signal peptide" evidence="2">
    <location>
        <begin position="1"/>
        <end position="23"/>
    </location>
</feature>
<evidence type="ECO:0000259" key="3">
    <source>
        <dbReference type="SMART" id="SM00014"/>
    </source>
</evidence>
<evidence type="ECO:0000313" key="5">
    <source>
        <dbReference type="Proteomes" id="UP000018874"/>
    </source>
</evidence>
<dbReference type="Proteomes" id="UP000018874">
    <property type="component" value="Unassembled WGS sequence"/>
</dbReference>
<dbReference type="AlphaFoldDB" id="W2CV85"/>
<keyword evidence="2" id="KW-0732">Signal</keyword>